<dbReference type="WBParaSite" id="SCUD_0000303901-mRNA-1">
    <property type="protein sequence ID" value="SCUD_0000303901-mRNA-1"/>
    <property type="gene ID" value="SCUD_0000303901"/>
</dbReference>
<proteinExistence type="predicted"/>
<evidence type="ECO:0000313" key="4">
    <source>
        <dbReference type="WBParaSite" id="SCUD_0000303901-mRNA-1"/>
    </source>
</evidence>
<feature type="region of interest" description="Disordered" evidence="1">
    <location>
        <begin position="25"/>
        <end position="44"/>
    </location>
</feature>
<sequence length="44" mass="5009">MSIDEILQQIRDMYGDYSLAMVEDEEDTDGDAELVPTTFPHMVS</sequence>
<keyword evidence="3" id="KW-1185">Reference proteome</keyword>
<organism evidence="4">
    <name type="scientific">Schistosoma curassoni</name>
    <dbReference type="NCBI Taxonomy" id="6186"/>
    <lineage>
        <taxon>Eukaryota</taxon>
        <taxon>Metazoa</taxon>
        <taxon>Spiralia</taxon>
        <taxon>Lophotrochozoa</taxon>
        <taxon>Platyhelminthes</taxon>
        <taxon>Trematoda</taxon>
        <taxon>Digenea</taxon>
        <taxon>Strigeidida</taxon>
        <taxon>Schistosomatoidea</taxon>
        <taxon>Schistosomatidae</taxon>
        <taxon>Schistosoma</taxon>
    </lineage>
</organism>
<reference evidence="2 3" key="2">
    <citation type="submission" date="2018-11" db="EMBL/GenBank/DDBJ databases">
        <authorList>
            <consortium name="Pathogen Informatics"/>
        </authorList>
    </citation>
    <scope>NUCLEOTIDE SEQUENCE [LARGE SCALE GENOMIC DNA]</scope>
    <source>
        <strain evidence="2">Dakar</strain>
        <strain evidence="3">Dakar, Senegal</strain>
    </source>
</reference>
<dbReference type="Proteomes" id="UP000279833">
    <property type="component" value="Unassembled WGS sequence"/>
</dbReference>
<dbReference type="AlphaFoldDB" id="A0A183JK11"/>
<reference evidence="4" key="1">
    <citation type="submission" date="2016-06" db="UniProtKB">
        <authorList>
            <consortium name="WormBaseParasite"/>
        </authorList>
    </citation>
    <scope>IDENTIFICATION</scope>
</reference>
<name>A0A183JK11_9TREM</name>
<evidence type="ECO:0000313" key="2">
    <source>
        <dbReference type="EMBL" id="VDO78825.1"/>
    </source>
</evidence>
<evidence type="ECO:0000256" key="1">
    <source>
        <dbReference type="SAM" id="MobiDB-lite"/>
    </source>
</evidence>
<dbReference type="EMBL" id="UZAK01003245">
    <property type="protein sequence ID" value="VDO78825.1"/>
    <property type="molecule type" value="Genomic_DNA"/>
</dbReference>
<evidence type="ECO:0000313" key="3">
    <source>
        <dbReference type="Proteomes" id="UP000279833"/>
    </source>
</evidence>
<gene>
    <name evidence="2" type="ORF">SCUD_LOCUS3039</name>
</gene>
<protein>
    <submittedName>
        <fullName evidence="4">NifU family protein</fullName>
    </submittedName>
</protein>
<accession>A0A183JK11</accession>